<proteinExistence type="predicted"/>
<organism evidence="2 3">
    <name type="scientific">Microlunatus parietis</name>
    <dbReference type="NCBI Taxonomy" id="682979"/>
    <lineage>
        <taxon>Bacteria</taxon>
        <taxon>Bacillati</taxon>
        <taxon>Actinomycetota</taxon>
        <taxon>Actinomycetes</taxon>
        <taxon>Propionibacteriales</taxon>
        <taxon>Propionibacteriaceae</taxon>
        <taxon>Microlunatus</taxon>
    </lineage>
</organism>
<evidence type="ECO:0000313" key="2">
    <source>
        <dbReference type="EMBL" id="NYE73307.1"/>
    </source>
</evidence>
<sequence length="70" mass="7874">MLRADTETDHPAEHPPDRRQLQARAGTLRDSLVTCPRGLRDVLAWRTGFPDVTVLVELMRKILLPLLTSG</sequence>
<dbReference type="Proteomes" id="UP000569914">
    <property type="component" value="Unassembled WGS sequence"/>
</dbReference>
<dbReference type="AlphaFoldDB" id="A0A7Y9LCY6"/>
<keyword evidence="3" id="KW-1185">Reference proteome</keyword>
<reference evidence="2 3" key="1">
    <citation type="submission" date="2020-07" db="EMBL/GenBank/DDBJ databases">
        <title>Sequencing the genomes of 1000 actinobacteria strains.</title>
        <authorList>
            <person name="Klenk H.-P."/>
        </authorList>
    </citation>
    <scope>NUCLEOTIDE SEQUENCE [LARGE SCALE GENOMIC DNA]</scope>
    <source>
        <strain evidence="2 3">DSM 22083</strain>
    </source>
</reference>
<feature type="compositionally biased region" description="Basic and acidic residues" evidence="1">
    <location>
        <begin position="1"/>
        <end position="20"/>
    </location>
</feature>
<evidence type="ECO:0000256" key="1">
    <source>
        <dbReference type="SAM" id="MobiDB-lite"/>
    </source>
</evidence>
<comment type="caution">
    <text evidence="2">The sequence shown here is derived from an EMBL/GenBank/DDBJ whole genome shotgun (WGS) entry which is preliminary data.</text>
</comment>
<name>A0A7Y9LCY6_9ACTN</name>
<accession>A0A7Y9LCY6</accession>
<protein>
    <submittedName>
        <fullName evidence="2">Uncharacterized protein</fullName>
    </submittedName>
</protein>
<feature type="region of interest" description="Disordered" evidence="1">
    <location>
        <begin position="1"/>
        <end position="25"/>
    </location>
</feature>
<evidence type="ECO:0000313" key="3">
    <source>
        <dbReference type="Proteomes" id="UP000569914"/>
    </source>
</evidence>
<dbReference type="EMBL" id="JACCBU010000001">
    <property type="protein sequence ID" value="NYE73307.1"/>
    <property type="molecule type" value="Genomic_DNA"/>
</dbReference>
<gene>
    <name evidence="2" type="ORF">BKA15_004636</name>
</gene>
<dbReference type="RefSeq" id="WP_179754712.1">
    <property type="nucleotide sequence ID" value="NZ_JACCBU010000001.1"/>
</dbReference>